<name>A0AAV4TG13_9ARAC</name>
<keyword evidence="2" id="KW-1185">Reference proteome</keyword>
<proteinExistence type="predicted"/>
<dbReference type="AlphaFoldDB" id="A0AAV4TG13"/>
<accession>A0AAV4TG13</accession>
<sequence length="112" mass="11784">LSPGAPRRSPTPDLSNSVSGCAPAQPYSLFNLFCLWVRPGAALPLISSILSPGAPRSSPTPRFFTLLSPGCAPAQRPTLSFSLFCPRVRPGAALHLIYPYSVSGCAPAQPYT</sequence>
<reference evidence="1 2" key="1">
    <citation type="submission" date="2021-06" db="EMBL/GenBank/DDBJ databases">
        <title>Caerostris darwini draft genome.</title>
        <authorList>
            <person name="Kono N."/>
            <person name="Arakawa K."/>
        </authorList>
    </citation>
    <scope>NUCLEOTIDE SEQUENCE [LARGE SCALE GENOMIC DNA]</scope>
</reference>
<organism evidence="1 2">
    <name type="scientific">Caerostris darwini</name>
    <dbReference type="NCBI Taxonomy" id="1538125"/>
    <lineage>
        <taxon>Eukaryota</taxon>
        <taxon>Metazoa</taxon>
        <taxon>Ecdysozoa</taxon>
        <taxon>Arthropoda</taxon>
        <taxon>Chelicerata</taxon>
        <taxon>Arachnida</taxon>
        <taxon>Araneae</taxon>
        <taxon>Araneomorphae</taxon>
        <taxon>Entelegynae</taxon>
        <taxon>Araneoidea</taxon>
        <taxon>Araneidae</taxon>
        <taxon>Caerostris</taxon>
    </lineage>
</organism>
<dbReference type="Proteomes" id="UP001054837">
    <property type="component" value="Unassembled WGS sequence"/>
</dbReference>
<dbReference type="EMBL" id="BPLQ01009384">
    <property type="protein sequence ID" value="GIY43715.1"/>
    <property type="molecule type" value="Genomic_DNA"/>
</dbReference>
<protein>
    <submittedName>
        <fullName evidence="1">Uncharacterized protein</fullName>
    </submittedName>
</protein>
<feature type="non-terminal residue" evidence="1">
    <location>
        <position position="1"/>
    </location>
</feature>
<comment type="caution">
    <text evidence="1">The sequence shown here is derived from an EMBL/GenBank/DDBJ whole genome shotgun (WGS) entry which is preliminary data.</text>
</comment>
<evidence type="ECO:0000313" key="2">
    <source>
        <dbReference type="Proteomes" id="UP001054837"/>
    </source>
</evidence>
<gene>
    <name evidence="1" type="ORF">CDAR_124911</name>
</gene>
<evidence type="ECO:0000313" key="1">
    <source>
        <dbReference type="EMBL" id="GIY43715.1"/>
    </source>
</evidence>